<accession>A0A9P7K1Q4</accession>
<feature type="non-terminal residue" evidence="1">
    <location>
        <position position="1"/>
    </location>
</feature>
<proteinExistence type="predicted"/>
<dbReference type="OrthoDB" id="412874at2759"/>
<dbReference type="EMBL" id="JABCKV010005869">
    <property type="protein sequence ID" value="KAG5633298.1"/>
    <property type="molecule type" value="Genomic_DNA"/>
</dbReference>
<name>A0A9P7K1Q4_9AGAR</name>
<reference evidence="1" key="2">
    <citation type="submission" date="2021-10" db="EMBL/GenBank/DDBJ databases">
        <title>Phylogenomics reveals ancestral predisposition of the termite-cultivated fungus Termitomyces towards a domesticated lifestyle.</title>
        <authorList>
            <person name="Auxier B."/>
            <person name="Grum-Grzhimaylo A."/>
            <person name="Cardenas M.E."/>
            <person name="Lodge J.D."/>
            <person name="Laessoe T."/>
            <person name="Pedersen O."/>
            <person name="Smith M.E."/>
            <person name="Kuyper T.W."/>
            <person name="Franco-Molano E.A."/>
            <person name="Baroni T.J."/>
            <person name="Aanen D.K."/>
        </authorList>
    </citation>
    <scope>NUCLEOTIDE SEQUENCE</scope>
    <source>
        <strain evidence="1">AP01</strain>
        <tissue evidence="1">Mycelium</tissue>
    </source>
</reference>
<evidence type="ECO:0000313" key="2">
    <source>
        <dbReference type="Proteomes" id="UP000775547"/>
    </source>
</evidence>
<protein>
    <submittedName>
        <fullName evidence="1">Uncharacterized protein</fullName>
    </submittedName>
</protein>
<dbReference type="AlphaFoldDB" id="A0A9P7K1Q4"/>
<dbReference type="Proteomes" id="UP000775547">
    <property type="component" value="Unassembled WGS sequence"/>
</dbReference>
<keyword evidence="2" id="KW-1185">Reference proteome</keyword>
<evidence type="ECO:0000313" key="1">
    <source>
        <dbReference type="EMBL" id="KAG5633298.1"/>
    </source>
</evidence>
<reference evidence="1" key="1">
    <citation type="submission" date="2020-07" db="EMBL/GenBank/DDBJ databases">
        <authorList>
            <person name="Nieuwenhuis M."/>
            <person name="Van De Peppel L.J.J."/>
        </authorList>
    </citation>
    <scope>NUCLEOTIDE SEQUENCE</scope>
    <source>
        <strain evidence="1">AP01</strain>
        <tissue evidence="1">Mycelium</tissue>
    </source>
</reference>
<organism evidence="1 2">
    <name type="scientific">Asterophora parasitica</name>
    <dbReference type="NCBI Taxonomy" id="117018"/>
    <lineage>
        <taxon>Eukaryota</taxon>
        <taxon>Fungi</taxon>
        <taxon>Dikarya</taxon>
        <taxon>Basidiomycota</taxon>
        <taxon>Agaricomycotina</taxon>
        <taxon>Agaricomycetes</taxon>
        <taxon>Agaricomycetidae</taxon>
        <taxon>Agaricales</taxon>
        <taxon>Tricholomatineae</taxon>
        <taxon>Lyophyllaceae</taxon>
        <taxon>Asterophora</taxon>
    </lineage>
</organism>
<comment type="caution">
    <text evidence="1">The sequence shown here is derived from an EMBL/GenBank/DDBJ whole genome shotgun (WGS) entry which is preliminary data.</text>
</comment>
<feature type="non-terminal residue" evidence="1">
    <location>
        <position position="89"/>
    </location>
</feature>
<sequence length="89" mass="9569">SEAFNFSKSGEGAYHLEANNLFYIVDKENKAVPIYAKAEAHRTKLTGKLAVVRPAELKRATFNGCSSTQQSQLNTAASSAQTYAANALS</sequence>
<gene>
    <name evidence="1" type="ORF">DXG03_007663</name>
</gene>